<protein>
    <submittedName>
        <fullName evidence="1">Uncharacterized protein</fullName>
    </submittedName>
</protein>
<proteinExistence type="predicted"/>
<comment type="caution">
    <text evidence="1">The sequence shown here is derived from an EMBL/GenBank/DDBJ whole genome shotgun (WGS) entry which is preliminary data.</text>
</comment>
<dbReference type="EMBL" id="JACHGH010000001">
    <property type="protein sequence ID" value="MBB6451685.1"/>
    <property type="molecule type" value="Genomic_DNA"/>
</dbReference>
<gene>
    <name evidence="1" type="ORF">HNQ94_000106</name>
</gene>
<name>A0A841Q1J9_9BACI</name>
<organism evidence="1 2">
    <name type="scientific">Salirhabdus euzebyi</name>
    <dbReference type="NCBI Taxonomy" id="394506"/>
    <lineage>
        <taxon>Bacteria</taxon>
        <taxon>Bacillati</taxon>
        <taxon>Bacillota</taxon>
        <taxon>Bacilli</taxon>
        <taxon>Bacillales</taxon>
        <taxon>Bacillaceae</taxon>
        <taxon>Salirhabdus</taxon>
    </lineage>
</organism>
<reference evidence="1 2" key="1">
    <citation type="submission" date="2020-08" db="EMBL/GenBank/DDBJ databases">
        <title>Genomic Encyclopedia of Type Strains, Phase IV (KMG-IV): sequencing the most valuable type-strain genomes for metagenomic binning, comparative biology and taxonomic classification.</title>
        <authorList>
            <person name="Goeker M."/>
        </authorList>
    </citation>
    <scope>NUCLEOTIDE SEQUENCE [LARGE SCALE GENOMIC DNA]</scope>
    <source>
        <strain evidence="1 2">DSM 19612</strain>
    </source>
</reference>
<evidence type="ECO:0000313" key="2">
    <source>
        <dbReference type="Proteomes" id="UP000581688"/>
    </source>
</evidence>
<dbReference type="Proteomes" id="UP000581688">
    <property type="component" value="Unassembled WGS sequence"/>
</dbReference>
<dbReference type="AlphaFoldDB" id="A0A841Q1J9"/>
<dbReference type="RefSeq" id="WP_174496307.1">
    <property type="nucleotide sequence ID" value="NZ_CADDWK010000007.1"/>
</dbReference>
<keyword evidence="2" id="KW-1185">Reference proteome</keyword>
<accession>A0A841Q1J9</accession>
<evidence type="ECO:0000313" key="1">
    <source>
        <dbReference type="EMBL" id="MBB6451685.1"/>
    </source>
</evidence>
<sequence length="145" mass="16844">MRKLLISIAIAPILFIVFLIYNHKQIPTKDDVFKITENWSPVTEKVYIVRKVDGEWISIFRNTHTIFFARLEQNVLGFWEMKDEVGTESPLVSTHYPPKQDEELTWGASGRGVEDSAYYFGQIINPNIKEIKVETQKNSLEDLII</sequence>